<proteinExistence type="predicted"/>
<reference evidence="2" key="1">
    <citation type="journal article" date="2023" name="Nat. Plants">
        <title>Single-cell RNA sequencing provides a high-resolution roadmap for understanding the multicellular compartmentation of specialized metabolism.</title>
        <authorList>
            <person name="Sun S."/>
            <person name="Shen X."/>
            <person name="Li Y."/>
            <person name="Li Y."/>
            <person name="Wang S."/>
            <person name="Li R."/>
            <person name="Zhang H."/>
            <person name="Shen G."/>
            <person name="Guo B."/>
            <person name="Wei J."/>
            <person name="Xu J."/>
            <person name="St-Pierre B."/>
            <person name="Chen S."/>
            <person name="Sun C."/>
        </authorList>
    </citation>
    <scope>NUCLEOTIDE SEQUENCE [LARGE SCALE GENOMIC DNA]</scope>
</reference>
<comment type="caution">
    <text evidence="1">The sequence shown here is derived from an EMBL/GenBank/DDBJ whole genome shotgun (WGS) entry which is preliminary data.</text>
</comment>
<evidence type="ECO:0000313" key="2">
    <source>
        <dbReference type="Proteomes" id="UP001060085"/>
    </source>
</evidence>
<protein>
    <submittedName>
        <fullName evidence="1">Uncharacterized protein</fullName>
    </submittedName>
</protein>
<evidence type="ECO:0000313" key="1">
    <source>
        <dbReference type="EMBL" id="KAI5658287.1"/>
    </source>
</evidence>
<accession>A0ACC0ABG8</accession>
<name>A0ACC0ABG8_CATRO</name>
<sequence length="102" mass="11227">MLFHNHNVLLCGQKFGQKANIGFDRLGKSIKGGPWIGTHGRSRKRCQNGTQCNYIKLEKNGLLDVGAKLTKESSPSLGMNWCLRKLSSQVDSTQNGPIDGKI</sequence>
<keyword evidence="2" id="KW-1185">Reference proteome</keyword>
<gene>
    <name evidence="1" type="ORF">M9H77_27080</name>
</gene>
<dbReference type="Proteomes" id="UP001060085">
    <property type="component" value="Linkage Group LG06"/>
</dbReference>
<dbReference type="EMBL" id="CM044706">
    <property type="protein sequence ID" value="KAI5658287.1"/>
    <property type="molecule type" value="Genomic_DNA"/>
</dbReference>
<organism evidence="1 2">
    <name type="scientific">Catharanthus roseus</name>
    <name type="common">Madagascar periwinkle</name>
    <name type="synonym">Vinca rosea</name>
    <dbReference type="NCBI Taxonomy" id="4058"/>
    <lineage>
        <taxon>Eukaryota</taxon>
        <taxon>Viridiplantae</taxon>
        <taxon>Streptophyta</taxon>
        <taxon>Embryophyta</taxon>
        <taxon>Tracheophyta</taxon>
        <taxon>Spermatophyta</taxon>
        <taxon>Magnoliopsida</taxon>
        <taxon>eudicotyledons</taxon>
        <taxon>Gunneridae</taxon>
        <taxon>Pentapetalae</taxon>
        <taxon>asterids</taxon>
        <taxon>lamiids</taxon>
        <taxon>Gentianales</taxon>
        <taxon>Apocynaceae</taxon>
        <taxon>Rauvolfioideae</taxon>
        <taxon>Vinceae</taxon>
        <taxon>Catharanthinae</taxon>
        <taxon>Catharanthus</taxon>
    </lineage>
</organism>